<proteinExistence type="predicted"/>
<dbReference type="Proteomes" id="UP001372338">
    <property type="component" value="Unassembled WGS sequence"/>
</dbReference>
<evidence type="ECO:0000313" key="3">
    <source>
        <dbReference type="Proteomes" id="UP001372338"/>
    </source>
</evidence>
<keyword evidence="1" id="KW-1133">Transmembrane helix</keyword>
<dbReference type="EMBL" id="JAYWIO010000003">
    <property type="protein sequence ID" value="KAK7273245.1"/>
    <property type="molecule type" value="Genomic_DNA"/>
</dbReference>
<keyword evidence="1" id="KW-0472">Membrane</keyword>
<protein>
    <submittedName>
        <fullName evidence="2">Uncharacterized protein</fullName>
    </submittedName>
</protein>
<feature type="transmembrane region" description="Helical" evidence="1">
    <location>
        <begin position="61"/>
        <end position="82"/>
    </location>
</feature>
<name>A0AAN9FD58_CROPI</name>
<gene>
    <name evidence="2" type="ORF">RIF29_14294</name>
</gene>
<evidence type="ECO:0000256" key="1">
    <source>
        <dbReference type="SAM" id="Phobius"/>
    </source>
</evidence>
<keyword evidence="3" id="KW-1185">Reference proteome</keyword>
<reference evidence="2 3" key="1">
    <citation type="submission" date="2024-01" db="EMBL/GenBank/DDBJ databases">
        <title>The genomes of 5 underutilized Papilionoideae crops provide insights into root nodulation and disease resistanc.</title>
        <authorList>
            <person name="Yuan L."/>
        </authorList>
    </citation>
    <scope>NUCLEOTIDE SEQUENCE [LARGE SCALE GENOMIC DNA]</scope>
    <source>
        <strain evidence="2">ZHUSHIDOU_FW_LH</strain>
        <tissue evidence="2">Leaf</tissue>
    </source>
</reference>
<accession>A0AAN9FD58</accession>
<keyword evidence="1" id="KW-0812">Transmembrane</keyword>
<organism evidence="2 3">
    <name type="scientific">Crotalaria pallida</name>
    <name type="common">Smooth rattlebox</name>
    <name type="synonym">Crotalaria striata</name>
    <dbReference type="NCBI Taxonomy" id="3830"/>
    <lineage>
        <taxon>Eukaryota</taxon>
        <taxon>Viridiplantae</taxon>
        <taxon>Streptophyta</taxon>
        <taxon>Embryophyta</taxon>
        <taxon>Tracheophyta</taxon>
        <taxon>Spermatophyta</taxon>
        <taxon>Magnoliopsida</taxon>
        <taxon>eudicotyledons</taxon>
        <taxon>Gunneridae</taxon>
        <taxon>Pentapetalae</taxon>
        <taxon>rosids</taxon>
        <taxon>fabids</taxon>
        <taxon>Fabales</taxon>
        <taxon>Fabaceae</taxon>
        <taxon>Papilionoideae</taxon>
        <taxon>50 kb inversion clade</taxon>
        <taxon>genistoids sensu lato</taxon>
        <taxon>core genistoids</taxon>
        <taxon>Crotalarieae</taxon>
        <taxon>Crotalaria</taxon>
    </lineage>
</organism>
<dbReference type="AlphaFoldDB" id="A0AAN9FD58"/>
<evidence type="ECO:0000313" key="2">
    <source>
        <dbReference type="EMBL" id="KAK7273245.1"/>
    </source>
</evidence>
<comment type="caution">
    <text evidence="2">The sequence shown here is derived from an EMBL/GenBank/DDBJ whole genome shotgun (WGS) entry which is preliminary data.</text>
</comment>
<sequence>MRRVKTTGWELASRPRVMKEVMAQGELYVGPEPDPTLIQAVMMSALGRIKKLVPFLCPQKIRWLVSLAVVGFQFQIIIFFYIGLPFQFKYYILVSLFVVGFDAVALA</sequence>